<name>B8CY42_HALOH</name>
<gene>
    <name evidence="2" type="ordered locus">Hore_14620</name>
</gene>
<keyword evidence="3" id="KW-1185">Reference proteome</keyword>
<dbReference type="InterPro" id="IPR012337">
    <property type="entry name" value="RNaseH-like_sf"/>
</dbReference>
<feature type="domain" description="YprB ribonuclease H-like" evidence="1">
    <location>
        <begin position="95"/>
        <end position="262"/>
    </location>
</feature>
<dbReference type="KEGG" id="hor:Hore_14620"/>
<evidence type="ECO:0000313" key="2">
    <source>
        <dbReference type="EMBL" id="ACL70211.1"/>
    </source>
</evidence>
<protein>
    <submittedName>
        <fullName evidence="2">Tetratricopeptide TPR_2 repeat protein</fullName>
    </submittedName>
</protein>
<dbReference type="SUPFAM" id="SSF48452">
    <property type="entry name" value="TPR-like"/>
    <property type="match status" value="1"/>
</dbReference>
<dbReference type="eggNOG" id="COG3359">
    <property type="taxonomic scope" value="Bacteria"/>
</dbReference>
<dbReference type="Gene3D" id="3.30.420.10">
    <property type="entry name" value="Ribonuclease H-like superfamily/Ribonuclease H"/>
    <property type="match status" value="1"/>
</dbReference>
<accession>B8CY42</accession>
<organism evidence="2 3">
    <name type="scientific">Halothermothrix orenii (strain H 168 / OCM 544 / DSM 9562)</name>
    <dbReference type="NCBI Taxonomy" id="373903"/>
    <lineage>
        <taxon>Bacteria</taxon>
        <taxon>Bacillati</taxon>
        <taxon>Bacillota</taxon>
        <taxon>Clostridia</taxon>
        <taxon>Halanaerobiales</taxon>
        <taxon>Halothermotrichaceae</taxon>
        <taxon>Halothermothrix</taxon>
    </lineage>
</organism>
<dbReference type="OrthoDB" id="9790530at2"/>
<dbReference type="EMBL" id="CP001098">
    <property type="protein sequence ID" value="ACL70211.1"/>
    <property type="molecule type" value="Genomic_DNA"/>
</dbReference>
<dbReference type="PANTHER" id="PTHR38462:SF1">
    <property type="entry name" value="YPRB RIBONUCLEASE H-LIKE DOMAIN-CONTAINING PROTEIN"/>
    <property type="match status" value="1"/>
</dbReference>
<dbReference type="HOGENOM" id="CLU_035904_2_1_9"/>
<dbReference type="Proteomes" id="UP000000719">
    <property type="component" value="Chromosome"/>
</dbReference>
<dbReference type="STRING" id="373903.Hore_14620"/>
<dbReference type="InterPro" id="IPR011990">
    <property type="entry name" value="TPR-like_helical_dom_sf"/>
</dbReference>
<dbReference type="eggNOG" id="COG0457">
    <property type="taxonomic scope" value="Bacteria"/>
</dbReference>
<dbReference type="InterPro" id="IPR038720">
    <property type="entry name" value="YprB_RNase_H-like_dom"/>
</dbReference>
<sequence length="406" mass="46732">MNLREKLKKITVEGGNRGNKDNQTSHNTLRISLEGAIEISNEAGGFLKKEKTYPLDYKHGIYKLSDINKLGPGGLSKLDSGGVSGVENITPGDLLFVDTETTGLMGGSGTLVFLVGIGYFDKSNFKIEQFLIRDFEDEPAMLFHLGNILKDYPAIVSFNGKSFDLPLLNSRFILNRFNPLEFENHIDLLYPARRVWNHLESCALGSLEERVLNINRIDDLPGHEVPKTFFRFLNEKKGQLLQPVLKHNLLDILTLVTLMVHLVNAFSGVIELTGEELYNLGKAHERDKNLMESIKCYEMALKRTKNSCLRSKICHRLSWQYKRAGRWKEAVTVWEEMISNNLGGIFPYVELAKYYEHREKNLTRAFKYTEQALAYLNKYRALTLNNEKREELIYRQNRIRHKLMRA</sequence>
<dbReference type="PANTHER" id="PTHR38462">
    <property type="entry name" value="EXONUCLEASE-LIKE PROTEIN"/>
    <property type="match status" value="1"/>
</dbReference>
<dbReference type="AlphaFoldDB" id="B8CY42"/>
<dbReference type="Gene3D" id="1.25.40.10">
    <property type="entry name" value="Tetratricopeptide repeat domain"/>
    <property type="match status" value="1"/>
</dbReference>
<dbReference type="Pfam" id="PF13482">
    <property type="entry name" value="RNase_H_2"/>
    <property type="match status" value="1"/>
</dbReference>
<dbReference type="RefSeq" id="WP_012636394.1">
    <property type="nucleotide sequence ID" value="NC_011899.1"/>
</dbReference>
<dbReference type="GO" id="GO:0003676">
    <property type="term" value="F:nucleic acid binding"/>
    <property type="evidence" value="ECO:0007669"/>
    <property type="project" value="InterPro"/>
</dbReference>
<dbReference type="SUPFAM" id="SSF53098">
    <property type="entry name" value="Ribonuclease H-like"/>
    <property type="match status" value="1"/>
</dbReference>
<evidence type="ECO:0000259" key="1">
    <source>
        <dbReference type="Pfam" id="PF13482"/>
    </source>
</evidence>
<reference evidence="2 3" key="1">
    <citation type="journal article" date="2009" name="PLoS ONE">
        <title>Genome analysis of the anaerobic thermohalophilic bacterium Halothermothrix orenii.</title>
        <authorList>
            <person name="Mavromatis K."/>
            <person name="Ivanova N."/>
            <person name="Anderson I."/>
            <person name="Lykidis A."/>
            <person name="Hooper S.D."/>
            <person name="Sun H."/>
            <person name="Kunin V."/>
            <person name="Lapidus A."/>
            <person name="Hugenholtz P."/>
            <person name="Patel B."/>
            <person name="Kyrpides N.C."/>
        </authorList>
    </citation>
    <scope>NUCLEOTIDE SEQUENCE [LARGE SCALE GENOMIC DNA]</scope>
    <source>
        <strain evidence="3">H 168 / OCM 544 / DSM 9562</strain>
    </source>
</reference>
<proteinExistence type="predicted"/>
<dbReference type="InterPro" id="IPR036397">
    <property type="entry name" value="RNaseH_sf"/>
</dbReference>
<evidence type="ECO:0000313" key="3">
    <source>
        <dbReference type="Proteomes" id="UP000000719"/>
    </source>
</evidence>